<dbReference type="Proteomes" id="UP000019267">
    <property type="component" value="Chromosome"/>
</dbReference>
<dbReference type="eggNOG" id="ENOG50345YT">
    <property type="taxonomic scope" value="Bacteria"/>
</dbReference>
<evidence type="ECO:0000313" key="2">
    <source>
        <dbReference type="EMBL" id="AHI52922.1"/>
    </source>
</evidence>
<dbReference type="RefSeq" id="WP_025363158.1">
    <property type="nucleotide sequence ID" value="NZ_CP006681.1"/>
</dbReference>
<gene>
    <name evidence="2" type="ORF">SCULI_v1c05810</name>
</gene>
<feature type="transmembrane region" description="Helical" evidence="1">
    <location>
        <begin position="388"/>
        <end position="410"/>
    </location>
</feature>
<feature type="transmembrane region" description="Helical" evidence="1">
    <location>
        <begin position="12"/>
        <end position="31"/>
    </location>
</feature>
<evidence type="ECO:0000313" key="3">
    <source>
        <dbReference type="Proteomes" id="UP000019267"/>
    </source>
</evidence>
<evidence type="ECO:0008006" key="4">
    <source>
        <dbReference type="Google" id="ProtNLM"/>
    </source>
</evidence>
<accession>W6A7F9</accession>
<evidence type="ECO:0000256" key="1">
    <source>
        <dbReference type="SAM" id="Phobius"/>
    </source>
</evidence>
<name>W6A7F9_9MOLU</name>
<reference evidence="2 3" key="1">
    <citation type="journal article" date="2014" name="Genome Biol. Evol.">
        <title>Molecular evolution of the substrate utilization strategies and putative virulence factors in mosquito-associated Spiroplasma species.</title>
        <authorList>
            <person name="Chang T.H."/>
            <person name="Lo W.S."/>
            <person name="Ku C."/>
            <person name="Chen L.L."/>
            <person name="Kuo C.H."/>
        </authorList>
    </citation>
    <scope>NUCLEOTIDE SEQUENCE [LARGE SCALE GENOMIC DNA]</scope>
    <source>
        <strain evidence="2">AES-1</strain>
    </source>
</reference>
<feature type="transmembrane region" description="Helical" evidence="1">
    <location>
        <begin position="430"/>
        <end position="452"/>
    </location>
</feature>
<feature type="transmembrane region" description="Helical" evidence="1">
    <location>
        <begin position="57"/>
        <end position="81"/>
    </location>
</feature>
<dbReference type="EMBL" id="CP006681">
    <property type="protein sequence ID" value="AHI52922.1"/>
    <property type="molecule type" value="Genomic_DNA"/>
</dbReference>
<sequence length="563" mass="64593">MSKIKNNNKLKLVALSLILLTILLSFIRLYLSGTGETGRWNQWSKDEEVYTYAGSDFIYVLLLFFSYFGIQSAVISFIWLVSSVLEGKQEKNDGILTNYHSTLAIVVWNILSMITFICFILPSQSNSIDGTQINDASWWISNFALYIAIPLFMLFYFVFYYQGRTNQGIKNYFLNKKILKVLIYPIVFIIVIILKSQLLFISYNKNVEFSESISLWVYPFLNFTGSYLGIHSSIMFLIVALISTIVLLTLPIALISLTKKIDNWKFKGEIYNEDVSLINSNSKNLMQKKDWKTAKQYFKMIFAIASSAILIYTLYISFSTSGYLSETKHSKYIKTSDGLDPIWIGGNVLTALNFAFGMFTFQSNVLVCLWFVVVFIKGANENKGKFTNYQWSLAIAGYITVTCIIFNAISIPTSLMSGTIDGDPLSSKNFLFWMVNTLLHAIFPLCMIFYFVFWYTKTEFGTTKQLFTNKKILYIIAYPIFYAIFIVTRGEILYSAWNQNYVYAVKTWTWPYPFLNLRSNDWLGGIPGYLAMIIAISLVSTILVGSCSLYNWSVNRLEAKKSK</sequence>
<proteinExistence type="predicted"/>
<feature type="transmembrane region" description="Helical" evidence="1">
    <location>
        <begin position="234"/>
        <end position="257"/>
    </location>
</feature>
<feature type="transmembrane region" description="Helical" evidence="1">
    <location>
        <begin position="297"/>
        <end position="318"/>
    </location>
</feature>
<dbReference type="AlphaFoldDB" id="W6A7F9"/>
<dbReference type="PATRIC" id="fig|1276246.3.peg.580"/>
<protein>
    <recommendedName>
        <fullName evidence="4">Transmembrane protein</fullName>
    </recommendedName>
</protein>
<keyword evidence="3" id="KW-1185">Reference proteome</keyword>
<dbReference type="KEGG" id="scq:SCULI_v1c05810"/>
<feature type="transmembrane region" description="Helical" evidence="1">
    <location>
        <begin position="354"/>
        <end position="376"/>
    </location>
</feature>
<feature type="transmembrane region" description="Helical" evidence="1">
    <location>
        <begin position="181"/>
        <end position="203"/>
    </location>
</feature>
<dbReference type="OrthoDB" id="389275at2"/>
<feature type="transmembrane region" description="Helical" evidence="1">
    <location>
        <begin position="102"/>
        <end position="123"/>
    </location>
</feature>
<keyword evidence="1" id="KW-1133">Transmembrane helix</keyword>
<organism evidence="2 3">
    <name type="scientific">Spiroplasma culicicola AES-1</name>
    <dbReference type="NCBI Taxonomy" id="1276246"/>
    <lineage>
        <taxon>Bacteria</taxon>
        <taxon>Bacillati</taxon>
        <taxon>Mycoplasmatota</taxon>
        <taxon>Mollicutes</taxon>
        <taxon>Entomoplasmatales</taxon>
        <taxon>Spiroplasmataceae</taxon>
        <taxon>Spiroplasma</taxon>
    </lineage>
</organism>
<dbReference type="STRING" id="1276246.SCULI_v1c05810"/>
<feature type="transmembrane region" description="Helical" evidence="1">
    <location>
        <begin position="472"/>
        <end position="497"/>
    </location>
</feature>
<keyword evidence="1" id="KW-0812">Transmembrane</keyword>
<keyword evidence="1" id="KW-0472">Membrane</keyword>
<feature type="transmembrane region" description="Helical" evidence="1">
    <location>
        <begin position="143"/>
        <end position="161"/>
    </location>
</feature>
<dbReference type="HOGENOM" id="CLU_483877_0_0_14"/>
<feature type="transmembrane region" description="Helical" evidence="1">
    <location>
        <begin position="529"/>
        <end position="552"/>
    </location>
</feature>